<comment type="caution">
    <text evidence="2">The sequence shown here is derived from an EMBL/GenBank/DDBJ whole genome shotgun (WGS) entry which is preliminary data.</text>
</comment>
<dbReference type="AlphaFoldDB" id="A0A9W4DDJ3"/>
<reference evidence="2" key="1">
    <citation type="submission" date="2020-10" db="EMBL/GenBank/DDBJ databases">
        <authorList>
            <person name="Muller C M."/>
        </authorList>
    </citation>
    <scope>NUCLEOTIDE SEQUENCE</scope>
    <source>
        <strain evidence="2">THUN-12</strain>
    </source>
</reference>
<name>A0A9W4DDJ3_BLUGR</name>
<accession>A0A9W4DDJ3</accession>
<evidence type="ECO:0000313" key="3">
    <source>
        <dbReference type="Proteomes" id="UP000683417"/>
    </source>
</evidence>
<proteinExistence type="predicted"/>
<evidence type="ECO:0000256" key="1">
    <source>
        <dbReference type="SAM" id="MobiDB-lite"/>
    </source>
</evidence>
<dbReference type="EMBL" id="CAJHIT010000002">
    <property type="protein sequence ID" value="CAD6499844.1"/>
    <property type="molecule type" value="Genomic_DNA"/>
</dbReference>
<dbReference type="Proteomes" id="UP000683417">
    <property type="component" value="Unassembled WGS sequence"/>
</dbReference>
<feature type="region of interest" description="Disordered" evidence="1">
    <location>
        <begin position="1"/>
        <end position="23"/>
    </location>
</feature>
<evidence type="ECO:0000313" key="2">
    <source>
        <dbReference type="EMBL" id="CAD6499844.1"/>
    </source>
</evidence>
<feature type="compositionally biased region" description="Basic residues" evidence="1">
    <location>
        <begin position="8"/>
        <end position="23"/>
    </location>
</feature>
<organism evidence="2 3">
    <name type="scientific">Blumeria graminis f. sp. triticale</name>
    <dbReference type="NCBI Taxonomy" id="1689686"/>
    <lineage>
        <taxon>Eukaryota</taxon>
        <taxon>Fungi</taxon>
        <taxon>Dikarya</taxon>
        <taxon>Ascomycota</taxon>
        <taxon>Pezizomycotina</taxon>
        <taxon>Leotiomycetes</taxon>
        <taxon>Erysiphales</taxon>
        <taxon>Erysiphaceae</taxon>
        <taxon>Blumeria</taxon>
    </lineage>
</organism>
<protein>
    <submittedName>
        <fullName evidence="2">BgTH12-03950</fullName>
    </submittedName>
</protein>
<gene>
    <name evidence="2" type="ORF">BGTH12_LOCUS1202</name>
</gene>
<sequence>MLSVLRPTKLHRRSKSSKKKLRSLSRRIFKKIMRSLRSHTKIISLKPMLRSLRPR</sequence>